<protein>
    <submittedName>
        <fullName evidence="1">Uncharacterized protein</fullName>
    </submittedName>
</protein>
<accession>M8CX80</accession>
<dbReference type="AlphaFoldDB" id="M8CX80"/>
<dbReference type="EnsemblPlants" id="EMT28411">
    <property type="protein sequence ID" value="EMT28411"/>
    <property type="gene ID" value="F775_24896"/>
</dbReference>
<sequence length="68" mass="7293">MVLGGCQCDRIRVLGVPVLCTSAALDEEETFDSPAQGRLFRLHHGSGIFSIVPPASHVILEGNKGKVY</sequence>
<proteinExistence type="predicted"/>
<evidence type="ECO:0000313" key="1">
    <source>
        <dbReference type="EnsemblPlants" id="EMT28411"/>
    </source>
</evidence>
<organism evidence="1">
    <name type="scientific">Aegilops tauschii</name>
    <name type="common">Tausch's goatgrass</name>
    <name type="synonym">Aegilops squarrosa</name>
    <dbReference type="NCBI Taxonomy" id="37682"/>
    <lineage>
        <taxon>Eukaryota</taxon>
        <taxon>Viridiplantae</taxon>
        <taxon>Streptophyta</taxon>
        <taxon>Embryophyta</taxon>
        <taxon>Tracheophyta</taxon>
        <taxon>Spermatophyta</taxon>
        <taxon>Magnoliopsida</taxon>
        <taxon>Liliopsida</taxon>
        <taxon>Poales</taxon>
        <taxon>Poaceae</taxon>
        <taxon>BOP clade</taxon>
        <taxon>Pooideae</taxon>
        <taxon>Triticodae</taxon>
        <taxon>Triticeae</taxon>
        <taxon>Triticinae</taxon>
        <taxon>Aegilops</taxon>
    </lineage>
</organism>
<name>M8CX80_AEGTA</name>
<reference evidence="1" key="1">
    <citation type="submission" date="2015-06" db="UniProtKB">
        <authorList>
            <consortium name="EnsemblPlants"/>
        </authorList>
    </citation>
    <scope>IDENTIFICATION</scope>
</reference>